<accession>A0A2Z5ZHS3</accession>
<dbReference type="KEGG" id="aot:AcetOri_orf02493"/>
<dbReference type="SUPFAM" id="SSF53850">
    <property type="entry name" value="Periplasmic binding protein-like II"/>
    <property type="match status" value="1"/>
</dbReference>
<protein>
    <submittedName>
        <fullName evidence="1">Transcriptional regulator LysR</fullName>
    </submittedName>
</protein>
<name>A0A2Z5ZHS3_9PROT</name>
<proteinExistence type="predicted"/>
<dbReference type="EMBL" id="AP018515">
    <property type="protein sequence ID" value="BBC80006.1"/>
    <property type="molecule type" value="Genomic_DNA"/>
</dbReference>
<dbReference type="Gene3D" id="3.40.190.290">
    <property type="match status" value="1"/>
</dbReference>
<evidence type="ECO:0000313" key="2">
    <source>
        <dbReference type="Proteomes" id="UP000270034"/>
    </source>
</evidence>
<dbReference type="Proteomes" id="UP000270034">
    <property type="component" value="Chromosome"/>
</dbReference>
<gene>
    <name evidence="1" type="ORF">AcetOrient_orf02493</name>
</gene>
<reference evidence="1 2" key="1">
    <citation type="submission" date="2018-02" db="EMBL/GenBank/DDBJ databases">
        <title>Acetobacter orientalis genome.</title>
        <authorList>
            <person name="Nakashima N."/>
            <person name="Tamura T."/>
        </authorList>
    </citation>
    <scope>NUCLEOTIDE SEQUENCE [LARGE SCALE GENOMIC DNA]</scope>
    <source>
        <strain evidence="1 2">FAN1</strain>
    </source>
</reference>
<evidence type="ECO:0000313" key="1">
    <source>
        <dbReference type="EMBL" id="BBC80006.1"/>
    </source>
</evidence>
<dbReference type="AlphaFoldDB" id="A0A2Z5ZHS3"/>
<sequence>MDAAISGLGVTRVLSYQAMEAVKEGKLQVVLAAFQSNPVPVSLLYAYHDPLPLKIRSFLDFAVPRLREHAAMGGWDF</sequence>
<organism evidence="1 2">
    <name type="scientific">Acetobacter orientalis</name>
    <dbReference type="NCBI Taxonomy" id="146474"/>
    <lineage>
        <taxon>Bacteria</taxon>
        <taxon>Pseudomonadati</taxon>
        <taxon>Pseudomonadota</taxon>
        <taxon>Alphaproteobacteria</taxon>
        <taxon>Acetobacterales</taxon>
        <taxon>Acetobacteraceae</taxon>
        <taxon>Acetobacter</taxon>
    </lineage>
</organism>